<gene>
    <name evidence="2" type="ORF">WBAF_0699</name>
</gene>
<keyword evidence="1" id="KW-0812">Transmembrane</keyword>
<protein>
    <recommendedName>
        <fullName evidence="3">Heme exporter protein D</fullName>
    </recommendedName>
</protein>
<proteinExistence type="predicted"/>
<name>A0A3B0J0T5_9RICK</name>
<evidence type="ECO:0008006" key="3">
    <source>
        <dbReference type="Google" id="ProtNLM"/>
    </source>
</evidence>
<dbReference type="AlphaFoldDB" id="A0A3B0J0T5"/>
<sequence length="45" mass="5182" precursor="true">MNTYVIFAYLISFILMGGNLIFTVSCYIKSKKNLESLKSKNEEET</sequence>
<feature type="transmembrane region" description="Helical" evidence="1">
    <location>
        <begin position="6"/>
        <end position="28"/>
    </location>
</feature>
<reference evidence="2" key="1">
    <citation type="submission" date="2018-04" db="EMBL/GenBank/DDBJ databases">
        <authorList>
            <person name="Go L.Y."/>
            <person name="Mitchell J.A."/>
        </authorList>
    </citation>
    <scope>NUCLEOTIDE SEQUENCE</scope>
    <source>
        <strain evidence="2">WBAF</strain>
    </source>
</reference>
<keyword evidence="1" id="KW-0472">Membrane</keyword>
<keyword evidence="1" id="KW-1133">Transmembrane helix</keyword>
<evidence type="ECO:0000256" key="1">
    <source>
        <dbReference type="SAM" id="Phobius"/>
    </source>
</evidence>
<dbReference type="EMBL" id="OUNF01000187">
    <property type="protein sequence ID" value="SPP34026.1"/>
    <property type="molecule type" value="Genomic_DNA"/>
</dbReference>
<organism evidence="2">
    <name type="scientific">Wolbachia endosymbiont of Aleurodicus floccissimus</name>
    <dbReference type="NCBI Taxonomy" id="2152762"/>
    <lineage>
        <taxon>Bacteria</taxon>
        <taxon>Pseudomonadati</taxon>
        <taxon>Pseudomonadota</taxon>
        <taxon>Alphaproteobacteria</taxon>
        <taxon>Rickettsiales</taxon>
        <taxon>Anaplasmataceae</taxon>
        <taxon>Wolbachieae</taxon>
        <taxon>Wolbachia</taxon>
    </lineage>
</organism>
<accession>A0A3B0J0T5</accession>
<evidence type="ECO:0000313" key="2">
    <source>
        <dbReference type="EMBL" id="SPP34026.1"/>
    </source>
</evidence>